<dbReference type="Proteomes" id="UP000189796">
    <property type="component" value="Chromosome I"/>
</dbReference>
<protein>
    <submittedName>
        <fullName evidence="1">ThiJ/PfpI family-like</fullName>
    </submittedName>
</protein>
<dbReference type="InterPro" id="IPR029062">
    <property type="entry name" value="Class_I_gatase-like"/>
</dbReference>
<evidence type="ECO:0000313" key="1">
    <source>
        <dbReference type="EMBL" id="SHH79493.1"/>
    </source>
</evidence>
<proteinExistence type="predicted"/>
<dbReference type="EMBL" id="LT670817">
    <property type="protein sequence ID" value="SHH79493.1"/>
    <property type="molecule type" value="Genomic_DNA"/>
</dbReference>
<dbReference type="OrthoDB" id="9792284at2"/>
<dbReference type="Pfam" id="PF17124">
    <property type="entry name" value="ThiJ_like"/>
    <property type="match status" value="1"/>
</dbReference>
<sequence>MARVLFLLPARDFDPSEAAVSWRVLVNAGHLVRFATPHGQPAIADDMMLTGKGLDLWGAVPLLRNLPFVGLLMRANRNARQAYAEMIADPDYLAPLRWDAIDPAAFDALLLPGGHRARGMREYLESEILQRHVAGFFDQEKPVAAICHGVLLAARSISKRTGRSVLSGYRTTALTWAFENSAWSVARVTRFWDPNYYRTYLEQDGQPKGFMSVQQEVTRALASADDFRDVPTADAHYRRKTSGLVRDSMDDETPAFVVRDRNYVSARWPGDVHTFAKTFAGMLK</sequence>
<gene>
    <name evidence="1" type="ORF">SAMN05443248_6212</name>
</gene>
<name>A0A1M5VX30_9BRAD</name>
<dbReference type="Gene3D" id="3.40.50.880">
    <property type="match status" value="1"/>
</dbReference>
<organism evidence="1 2">
    <name type="scientific">Bradyrhizobium erythrophlei</name>
    <dbReference type="NCBI Taxonomy" id="1437360"/>
    <lineage>
        <taxon>Bacteria</taxon>
        <taxon>Pseudomonadati</taxon>
        <taxon>Pseudomonadota</taxon>
        <taxon>Alphaproteobacteria</taxon>
        <taxon>Hyphomicrobiales</taxon>
        <taxon>Nitrobacteraceae</taxon>
        <taxon>Bradyrhizobium</taxon>
    </lineage>
</organism>
<dbReference type="SUPFAM" id="SSF52317">
    <property type="entry name" value="Class I glutamine amidotransferase-like"/>
    <property type="match status" value="1"/>
</dbReference>
<dbReference type="RefSeq" id="WP_079604647.1">
    <property type="nucleotide sequence ID" value="NZ_LT670817.1"/>
</dbReference>
<dbReference type="PANTHER" id="PTHR43068:SF1">
    <property type="entry name" value="SLR1854 PROTEIN"/>
    <property type="match status" value="1"/>
</dbReference>
<dbReference type="PANTHER" id="PTHR43068">
    <property type="entry name" value="SLR1854 PROTEIN"/>
    <property type="match status" value="1"/>
</dbReference>
<dbReference type="AlphaFoldDB" id="A0A1M5VX30"/>
<dbReference type="InterPro" id="IPR032633">
    <property type="entry name" value="ThiJ-like"/>
</dbReference>
<accession>A0A1M5VX30</accession>
<reference evidence="1 2" key="1">
    <citation type="submission" date="2016-11" db="EMBL/GenBank/DDBJ databases">
        <authorList>
            <person name="Jaros S."/>
            <person name="Januszkiewicz K."/>
            <person name="Wedrychowicz H."/>
        </authorList>
    </citation>
    <scope>NUCLEOTIDE SEQUENCE [LARGE SCALE GENOMIC DNA]</scope>
    <source>
        <strain evidence="1 2">GAS138</strain>
    </source>
</reference>
<evidence type="ECO:0000313" key="2">
    <source>
        <dbReference type="Proteomes" id="UP000189796"/>
    </source>
</evidence>